<evidence type="ECO:0000313" key="3">
    <source>
        <dbReference type="Proteomes" id="UP000515154"/>
    </source>
</evidence>
<dbReference type="RefSeq" id="XP_036367782.1">
    <property type="nucleotide sequence ID" value="XM_036511889.1"/>
</dbReference>
<organism evidence="3 4">
    <name type="scientific">Octopus sinensis</name>
    <name type="common">East Asian common octopus</name>
    <dbReference type="NCBI Taxonomy" id="2607531"/>
    <lineage>
        <taxon>Eukaryota</taxon>
        <taxon>Metazoa</taxon>
        <taxon>Spiralia</taxon>
        <taxon>Lophotrochozoa</taxon>
        <taxon>Mollusca</taxon>
        <taxon>Cephalopoda</taxon>
        <taxon>Coleoidea</taxon>
        <taxon>Octopodiformes</taxon>
        <taxon>Octopoda</taxon>
        <taxon>Incirrata</taxon>
        <taxon>Octopodidae</taxon>
        <taxon>Octopus</taxon>
    </lineage>
</organism>
<protein>
    <submittedName>
        <fullName evidence="4">Uncharacterized protein LOC115222984</fullName>
    </submittedName>
</protein>
<evidence type="ECO:0000313" key="4">
    <source>
        <dbReference type="RefSeq" id="XP_036367782.1"/>
    </source>
</evidence>
<dbReference type="KEGG" id="osn:115222984"/>
<feature type="transmembrane region" description="Helical" evidence="1">
    <location>
        <begin position="245"/>
        <end position="262"/>
    </location>
</feature>
<accession>A0A7E6FLS3</accession>
<evidence type="ECO:0000256" key="1">
    <source>
        <dbReference type="SAM" id="Phobius"/>
    </source>
</evidence>
<sequence>MANTTIILCLILLFVPTTLSLSSGGISTLMTYKSRQHAWENFFLSLEYCSSDGLFQRKLRYTRSSVISAMDKVWDMKYIHLLLMFPIYFFKYKETDTIQPAFSCFYKVFNEPFAIPSNIRRKRRSADLQLSTKFLDFFGELVEEDFLESVPVEKVQNIKDWDSRNIRTEDTISVLINDMRFLKGFHVFVNEFKSYISNCLDKTHRITTQEYKFCNAVKLSFRNLLTETIERLPCHPRNSSKGKCGNVYFLMLLIWPVIVMANHL</sequence>
<keyword evidence="3" id="KW-1185">Reference proteome</keyword>
<reference evidence="4" key="1">
    <citation type="submission" date="2025-08" db="UniProtKB">
        <authorList>
            <consortium name="RefSeq"/>
        </authorList>
    </citation>
    <scope>IDENTIFICATION</scope>
</reference>
<feature type="chain" id="PRO_5028857204" evidence="2">
    <location>
        <begin position="21"/>
        <end position="264"/>
    </location>
</feature>
<evidence type="ECO:0000256" key="2">
    <source>
        <dbReference type="SAM" id="SignalP"/>
    </source>
</evidence>
<gene>
    <name evidence="4" type="primary">LOC115222984</name>
</gene>
<keyword evidence="1" id="KW-0812">Transmembrane</keyword>
<keyword evidence="2" id="KW-0732">Signal</keyword>
<dbReference type="AlphaFoldDB" id="A0A7E6FLS3"/>
<keyword evidence="1" id="KW-1133">Transmembrane helix</keyword>
<dbReference type="Proteomes" id="UP000515154">
    <property type="component" value="Linkage group LG21"/>
</dbReference>
<proteinExistence type="predicted"/>
<keyword evidence="1" id="KW-0472">Membrane</keyword>
<feature type="signal peptide" evidence="2">
    <location>
        <begin position="1"/>
        <end position="20"/>
    </location>
</feature>
<name>A0A7E6FLS3_9MOLL</name>